<comment type="catalytic activity">
    <reaction evidence="9">
        <text>L-seryl-[protein] + ATP = O-phospho-L-seryl-[protein] + ADP + H(+)</text>
        <dbReference type="Rhea" id="RHEA:17989"/>
        <dbReference type="Rhea" id="RHEA-COMP:9863"/>
        <dbReference type="Rhea" id="RHEA-COMP:11604"/>
        <dbReference type="ChEBI" id="CHEBI:15378"/>
        <dbReference type="ChEBI" id="CHEBI:29999"/>
        <dbReference type="ChEBI" id="CHEBI:30616"/>
        <dbReference type="ChEBI" id="CHEBI:83421"/>
        <dbReference type="ChEBI" id="CHEBI:456216"/>
        <dbReference type="EC" id="2.7.11.1"/>
    </reaction>
</comment>
<evidence type="ECO:0000256" key="1">
    <source>
        <dbReference type="ARBA" id="ARBA00004479"/>
    </source>
</evidence>
<keyword evidence="5" id="KW-1133">Transmembrane helix</keyword>
<keyword evidence="13" id="KW-1185">Reference proteome</keyword>
<evidence type="ECO:0000256" key="4">
    <source>
        <dbReference type="ARBA" id="ARBA00022729"/>
    </source>
</evidence>
<evidence type="ECO:0000256" key="8">
    <source>
        <dbReference type="ARBA" id="ARBA00047899"/>
    </source>
</evidence>
<keyword evidence="4 10" id="KW-0732">Signal</keyword>
<dbReference type="GO" id="GO:0004674">
    <property type="term" value="F:protein serine/threonine kinase activity"/>
    <property type="evidence" value="ECO:0007669"/>
    <property type="project" value="UniProtKB-EC"/>
</dbReference>
<comment type="subcellular location">
    <subcellularLocation>
        <location evidence="1">Membrane</location>
        <topology evidence="1">Single-pass type I membrane protein</topology>
    </subcellularLocation>
</comment>
<accession>J3N5S9</accession>
<name>J3N5S9_ORYBR</name>
<evidence type="ECO:0000313" key="13">
    <source>
        <dbReference type="Proteomes" id="UP000006038"/>
    </source>
</evidence>
<evidence type="ECO:0000256" key="2">
    <source>
        <dbReference type="ARBA" id="ARBA00012513"/>
    </source>
</evidence>
<comment type="catalytic activity">
    <reaction evidence="8">
        <text>L-threonyl-[protein] + ATP = O-phospho-L-threonyl-[protein] + ADP + H(+)</text>
        <dbReference type="Rhea" id="RHEA:46608"/>
        <dbReference type="Rhea" id="RHEA-COMP:11060"/>
        <dbReference type="Rhea" id="RHEA-COMP:11605"/>
        <dbReference type="ChEBI" id="CHEBI:15378"/>
        <dbReference type="ChEBI" id="CHEBI:30013"/>
        <dbReference type="ChEBI" id="CHEBI:30616"/>
        <dbReference type="ChEBI" id="CHEBI:61977"/>
        <dbReference type="ChEBI" id="CHEBI:456216"/>
        <dbReference type="EC" id="2.7.11.1"/>
    </reaction>
</comment>
<reference evidence="12" key="1">
    <citation type="journal article" date="2013" name="Nat. Commun.">
        <title>Whole-genome sequencing of Oryza brachyantha reveals mechanisms underlying Oryza genome evolution.</title>
        <authorList>
            <person name="Chen J."/>
            <person name="Huang Q."/>
            <person name="Gao D."/>
            <person name="Wang J."/>
            <person name="Lang Y."/>
            <person name="Liu T."/>
            <person name="Li B."/>
            <person name="Bai Z."/>
            <person name="Luis Goicoechea J."/>
            <person name="Liang C."/>
            <person name="Chen C."/>
            <person name="Zhang W."/>
            <person name="Sun S."/>
            <person name="Liao Y."/>
            <person name="Zhang X."/>
            <person name="Yang L."/>
            <person name="Song C."/>
            <person name="Wang M."/>
            <person name="Shi J."/>
            <person name="Liu G."/>
            <person name="Liu J."/>
            <person name="Zhou H."/>
            <person name="Zhou W."/>
            <person name="Yu Q."/>
            <person name="An N."/>
            <person name="Chen Y."/>
            <person name="Cai Q."/>
            <person name="Wang B."/>
            <person name="Liu B."/>
            <person name="Min J."/>
            <person name="Huang Y."/>
            <person name="Wu H."/>
            <person name="Li Z."/>
            <person name="Zhang Y."/>
            <person name="Yin Y."/>
            <person name="Song W."/>
            <person name="Jiang J."/>
            <person name="Jackson S.A."/>
            <person name="Wing R.A."/>
            <person name="Wang J."/>
            <person name="Chen M."/>
        </authorList>
    </citation>
    <scope>NUCLEOTIDE SEQUENCE [LARGE SCALE GENOMIC DNA]</scope>
    <source>
        <strain evidence="12">cv. IRGC 101232</strain>
    </source>
</reference>
<sequence>MDAPFLATSLAVLTTLSLLALPLSAASHDILPLKSSLIVEDYKTNSLQSSDGTFSCGFYNIYTNAFTFSIWYSNSVDKAIVWSANRGRPVHSRRSAITLRKDGSIVLSDYDGTVVWQTDGKFPNVQYVQLLNTVPGHYSFRFSDQSILSLIYDDTNVSGIYWPDPDYMYYENNRNLYNSTRIGSLDDYGDFFASDLANSKALVASDRGFRIKRRLTLDYDDIITGSMLVMDYGIVVVFLAELAPSQPERYIDNMDTRHVVRVNSQLYVLSKSDLDINIAARRRPFLSYLIITPHGCVYRNL</sequence>
<dbReference type="Gramene" id="OB11G11650.1">
    <property type="protein sequence ID" value="OB11G11650.1"/>
    <property type="gene ID" value="OB11G11650"/>
</dbReference>
<dbReference type="SUPFAM" id="SSF51110">
    <property type="entry name" value="alpha-D-mannose-specific plant lectins"/>
    <property type="match status" value="1"/>
</dbReference>
<dbReference type="PANTHER" id="PTHR47974">
    <property type="entry name" value="OS07G0415500 PROTEIN"/>
    <property type="match status" value="1"/>
</dbReference>
<evidence type="ECO:0000256" key="3">
    <source>
        <dbReference type="ARBA" id="ARBA00022692"/>
    </source>
</evidence>
<dbReference type="EC" id="2.7.11.1" evidence="2"/>
<evidence type="ECO:0000256" key="7">
    <source>
        <dbReference type="ARBA" id="ARBA00023170"/>
    </source>
</evidence>
<dbReference type="SMART" id="SM00108">
    <property type="entry name" value="B_lectin"/>
    <property type="match status" value="1"/>
</dbReference>
<organism evidence="12">
    <name type="scientific">Oryza brachyantha</name>
    <name type="common">malo sina</name>
    <dbReference type="NCBI Taxonomy" id="4533"/>
    <lineage>
        <taxon>Eukaryota</taxon>
        <taxon>Viridiplantae</taxon>
        <taxon>Streptophyta</taxon>
        <taxon>Embryophyta</taxon>
        <taxon>Tracheophyta</taxon>
        <taxon>Spermatophyta</taxon>
        <taxon>Magnoliopsida</taxon>
        <taxon>Liliopsida</taxon>
        <taxon>Poales</taxon>
        <taxon>Poaceae</taxon>
        <taxon>BOP clade</taxon>
        <taxon>Oryzoideae</taxon>
        <taxon>Oryzeae</taxon>
        <taxon>Oryzinae</taxon>
        <taxon>Oryza</taxon>
    </lineage>
</organism>
<dbReference type="CDD" id="cd00028">
    <property type="entry name" value="B_lectin"/>
    <property type="match status" value="1"/>
</dbReference>
<dbReference type="InterPro" id="IPR001480">
    <property type="entry name" value="Bulb-type_lectin_dom"/>
</dbReference>
<dbReference type="PANTHER" id="PTHR47974:SF4">
    <property type="entry name" value="RECEPTOR-LIKE SERINE_THREONINE-PROTEIN KINASE"/>
    <property type="match status" value="1"/>
</dbReference>
<dbReference type="Proteomes" id="UP000006038">
    <property type="component" value="Chromosome 11"/>
</dbReference>
<proteinExistence type="predicted"/>
<evidence type="ECO:0000256" key="10">
    <source>
        <dbReference type="SAM" id="SignalP"/>
    </source>
</evidence>
<dbReference type="eggNOG" id="ENOG502QRH4">
    <property type="taxonomic scope" value="Eukaryota"/>
</dbReference>
<dbReference type="Gene3D" id="2.90.10.10">
    <property type="entry name" value="Bulb-type lectin domain"/>
    <property type="match status" value="1"/>
</dbReference>
<keyword evidence="3" id="KW-0812">Transmembrane</keyword>
<feature type="chain" id="PRO_5003774418" description="non-specific serine/threonine protein kinase" evidence="10">
    <location>
        <begin position="27"/>
        <end position="301"/>
    </location>
</feature>
<feature type="signal peptide" evidence="10">
    <location>
        <begin position="1"/>
        <end position="26"/>
    </location>
</feature>
<dbReference type="AlphaFoldDB" id="J3N5S9"/>
<dbReference type="GO" id="GO:0016020">
    <property type="term" value="C:membrane"/>
    <property type="evidence" value="ECO:0007669"/>
    <property type="project" value="UniProtKB-SubCell"/>
</dbReference>
<evidence type="ECO:0000259" key="11">
    <source>
        <dbReference type="PROSITE" id="PS50927"/>
    </source>
</evidence>
<dbReference type="InterPro" id="IPR036426">
    <property type="entry name" value="Bulb-type_lectin_dom_sf"/>
</dbReference>
<keyword evidence="6" id="KW-0472">Membrane</keyword>
<dbReference type="STRING" id="4533.J3N5S9"/>
<evidence type="ECO:0000256" key="6">
    <source>
        <dbReference type="ARBA" id="ARBA00023136"/>
    </source>
</evidence>
<feature type="domain" description="Bulb-type lectin" evidence="11">
    <location>
        <begin position="22"/>
        <end position="153"/>
    </location>
</feature>
<dbReference type="HOGENOM" id="CLU_925505_0_0_1"/>
<evidence type="ECO:0000313" key="12">
    <source>
        <dbReference type="EnsemblPlants" id="OB11G11650.1"/>
    </source>
</evidence>
<dbReference type="EnsemblPlants" id="OB11G11650.1">
    <property type="protein sequence ID" value="OB11G11650.1"/>
    <property type="gene ID" value="OB11G11650"/>
</dbReference>
<dbReference type="PROSITE" id="PS50927">
    <property type="entry name" value="BULB_LECTIN"/>
    <property type="match status" value="1"/>
</dbReference>
<dbReference type="GO" id="GO:0051707">
    <property type="term" value="P:response to other organism"/>
    <property type="evidence" value="ECO:0007669"/>
    <property type="project" value="UniProtKB-ARBA"/>
</dbReference>
<evidence type="ECO:0000256" key="5">
    <source>
        <dbReference type="ARBA" id="ARBA00022989"/>
    </source>
</evidence>
<reference evidence="12" key="2">
    <citation type="submission" date="2013-04" db="UniProtKB">
        <authorList>
            <consortium name="EnsemblPlants"/>
        </authorList>
    </citation>
    <scope>IDENTIFICATION</scope>
</reference>
<evidence type="ECO:0000256" key="9">
    <source>
        <dbReference type="ARBA" id="ARBA00048679"/>
    </source>
</evidence>
<keyword evidence="7" id="KW-0675">Receptor</keyword>
<protein>
    <recommendedName>
        <fullName evidence="2">non-specific serine/threonine protein kinase</fullName>
        <ecNumber evidence="2">2.7.11.1</ecNumber>
    </recommendedName>
</protein>